<dbReference type="EMBL" id="CP001712">
    <property type="protein sequence ID" value="EAR14985.1"/>
    <property type="molecule type" value="Genomic_DNA"/>
</dbReference>
<organism evidence="3 4">
    <name type="scientific">Robiginitalea biformata (strain ATCC BAA-864 / DSM 15991 / KCTC 12146 / HTCC2501)</name>
    <dbReference type="NCBI Taxonomy" id="313596"/>
    <lineage>
        <taxon>Bacteria</taxon>
        <taxon>Pseudomonadati</taxon>
        <taxon>Bacteroidota</taxon>
        <taxon>Flavobacteriia</taxon>
        <taxon>Flavobacteriales</taxon>
        <taxon>Flavobacteriaceae</taxon>
        <taxon>Robiginitalea</taxon>
    </lineage>
</organism>
<evidence type="ECO:0000256" key="1">
    <source>
        <dbReference type="SAM" id="MobiDB-lite"/>
    </source>
</evidence>
<dbReference type="RefSeq" id="WP_015754306.1">
    <property type="nucleotide sequence ID" value="NC_013222.1"/>
</dbReference>
<accession>A4CMU3</accession>
<reference evidence="3 4" key="1">
    <citation type="journal article" date="2009" name="J. Bacteriol.">
        <title>Complete genome sequence of Robiginitalea biformata HTCC2501.</title>
        <authorList>
            <person name="Oh H.M."/>
            <person name="Giovannoni S.J."/>
            <person name="Lee K."/>
            <person name="Ferriera S."/>
            <person name="Johnson J."/>
            <person name="Cho J.C."/>
        </authorList>
    </citation>
    <scope>NUCLEOTIDE SEQUENCE [LARGE SCALE GENOMIC DNA]</scope>
    <source>
        <strain evidence="4">ATCC BAA-864 / HTCC2501 / KCTC 12146</strain>
    </source>
</reference>
<keyword evidence="2" id="KW-0812">Transmembrane</keyword>
<name>A4CMU3_ROBBH</name>
<dbReference type="Proteomes" id="UP000009049">
    <property type="component" value="Chromosome"/>
</dbReference>
<keyword evidence="4" id="KW-1185">Reference proteome</keyword>
<protein>
    <submittedName>
        <fullName evidence="3">Uncharacterized protein</fullName>
    </submittedName>
</protein>
<feature type="region of interest" description="Disordered" evidence="1">
    <location>
        <begin position="31"/>
        <end position="57"/>
    </location>
</feature>
<gene>
    <name evidence="3" type="ordered locus">RB2501_11682</name>
</gene>
<feature type="compositionally biased region" description="Basic and acidic residues" evidence="1">
    <location>
        <begin position="39"/>
        <end position="57"/>
    </location>
</feature>
<sequence>MDNTIFYILGGLLLVYFLIATFNKKKGRKRKSRNFMEGQRLRDRYNDDRNSDLPRKE</sequence>
<dbReference type="STRING" id="313596.RB2501_11682"/>
<dbReference type="KEGG" id="rbi:RB2501_11682"/>
<dbReference type="AlphaFoldDB" id="A4CMU3"/>
<evidence type="ECO:0000313" key="3">
    <source>
        <dbReference type="EMBL" id="EAR14985.1"/>
    </source>
</evidence>
<feature type="transmembrane region" description="Helical" evidence="2">
    <location>
        <begin position="6"/>
        <end position="23"/>
    </location>
</feature>
<keyword evidence="2" id="KW-0472">Membrane</keyword>
<dbReference type="HOGENOM" id="CLU_2993863_0_0_10"/>
<evidence type="ECO:0000313" key="4">
    <source>
        <dbReference type="Proteomes" id="UP000009049"/>
    </source>
</evidence>
<proteinExistence type="predicted"/>
<evidence type="ECO:0000256" key="2">
    <source>
        <dbReference type="SAM" id="Phobius"/>
    </source>
</evidence>
<keyword evidence="2" id="KW-1133">Transmembrane helix</keyword>